<accession>A0A8S5NKQ5</accession>
<evidence type="ECO:0000313" key="1">
    <source>
        <dbReference type="EMBL" id="DAD94935.1"/>
    </source>
</evidence>
<protein>
    <submittedName>
        <fullName evidence="1">Uncharacterized protein</fullName>
    </submittedName>
</protein>
<organism evidence="1">
    <name type="scientific">Siphoviridae sp. ctYgF8</name>
    <dbReference type="NCBI Taxonomy" id="2826378"/>
    <lineage>
        <taxon>Viruses</taxon>
        <taxon>Duplodnaviria</taxon>
        <taxon>Heunggongvirae</taxon>
        <taxon>Uroviricota</taxon>
        <taxon>Caudoviricetes</taxon>
    </lineage>
</organism>
<sequence>MGGFNPPYQIFRRPVVFSGNRCIIQIVTPAGLFARPKDMNF</sequence>
<reference evidence="1" key="1">
    <citation type="journal article" date="2021" name="Proc. Natl. Acad. Sci. U.S.A.">
        <title>A Catalog of Tens of Thousands of Viruses from Human Metagenomes Reveals Hidden Associations with Chronic Diseases.</title>
        <authorList>
            <person name="Tisza M.J."/>
            <person name="Buck C.B."/>
        </authorList>
    </citation>
    <scope>NUCLEOTIDE SEQUENCE</scope>
    <source>
        <strain evidence="1">CtYgF8</strain>
    </source>
</reference>
<proteinExistence type="predicted"/>
<dbReference type="EMBL" id="BK015186">
    <property type="protein sequence ID" value="DAD94935.1"/>
    <property type="molecule type" value="Genomic_DNA"/>
</dbReference>
<name>A0A8S5NKQ5_9CAUD</name>